<dbReference type="AlphaFoldDB" id="A0A328DX55"/>
<evidence type="ECO:0000313" key="3">
    <source>
        <dbReference type="Proteomes" id="UP000249390"/>
    </source>
</evidence>
<evidence type="ECO:0000256" key="1">
    <source>
        <dbReference type="SAM" id="SignalP"/>
    </source>
</evidence>
<feature type="chain" id="PRO_5016298640" evidence="1">
    <location>
        <begin position="26"/>
        <end position="93"/>
    </location>
</feature>
<dbReference type="PANTHER" id="PTHR36896">
    <property type="entry name" value="OS01G0729500 PROTEIN"/>
    <property type="match status" value="1"/>
</dbReference>
<reference evidence="2 3" key="1">
    <citation type="submission" date="2018-06" db="EMBL/GenBank/DDBJ databases">
        <title>The Genome of Cuscuta australis (Dodder) Provides Insight into the Evolution of Plant Parasitism.</title>
        <authorList>
            <person name="Liu H."/>
        </authorList>
    </citation>
    <scope>NUCLEOTIDE SEQUENCE [LARGE SCALE GENOMIC DNA]</scope>
    <source>
        <strain evidence="3">cv. Yunnan</strain>
        <tissue evidence="2">Vines</tissue>
    </source>
</reference>
<sequence>MALAVKAFALFFSVILLASRIPANAVVSDPSRRLLGIRRAVNRSPQSDCREIRSRSQCSQRQDCRWCRSDVIDDLCFSRTEASRLPSQVSVCN</sequence>
<protein>
    <submittedName>
        <fullName evidence="2">Uncharacterized protein</fullName>
    </submittedName>
</protein>
<dbReference type="EMBL" id="NQVE01000067">
    <property type="protein sequence ID" value="RAL50317.1"/>
    <property type="molecule type" value="Genomic_DNA"/>
</dbReference>
<comment type="caution">
    <text evidence="2">The sequence shown here is derived from an EMBL/GenBank/DDBJ whole genome shotgun (WGS) entry which is preliminary data.</text>
</comment>
<feature type="signal peptide" evidence="1">
    <location>
        <begin position="1"/>
        <end position="25"/>
    </location>
</feature>
<name>A0A328DX55_9ASTE</name>
<keyword evidence="1" id="KW-0732">Signal</keyword>
<gene>
    <name evidence="2" type="ORF">DM860_007991</name>
</gene>
<accession>A0A328DX55</accession>
<dbReference type="PANTHER" id="PTHR36896:SF2">
    <property type="entry name" value="OS01G0729500 PROTEIN"/>
    <property type="match status" value="1"/>
</dbReference>
<evidence type="ECO:0000313" key="2">
    <source>
        <dbReference type="EMBL" id="RAL50317.1"/>
    </source>
</evidence>
<dbReference type="Proteomes" id="UP000249390">
    <property type="component" value="Unassembled WGS sequence"/>
</dbReference>
<proteinExistence type="predicted"/>
<keyword evidence="3" id="KW-1185">Reference proteome</keyword>
<organism evidence="2 3">
    <name type="scientific">Cuscuta australis</name>
    <dbReference type="NCBI Taxonomy" id="267555"/>
    <lineage>
        <taxon>Eukaryota</taxon>
        <taxon>Viridiplantae</taxon>
        <taxon>Streptophyta</taxon>
        <taxon>Embryophyta</taxon>
        <taxon>Tracheophyta</taxon>
        <taxon>Spermatophyta</taxon>
        <taxon>Magnoliopsida</taxon>
        <taxon>eudicotyledons</taxon>
        <taxon>Gunneridae</taxon>
        <taxon>Pentapetalae</taxon>
        <taxon>asterids</taxon>
        <taxon>lamiids</taxon>
        <taxon>Solanales</taxon>
        <taxon>Convolvulaceae</taxon>
        <taxon>Cuscuteae</taxon>
        <taxon>Cuscuta</taxon>
        <taxon>Cuscuta subgen. Grammica</taxon>
        <taxon>Cuscuta sect. Cleistogrammica</taxon>
    </lineage>
</organism>